<dbReference type="HOGENOM" id="CLU_3080606_0_0_7"/>
<evidence type="ECO:0000313" key="1">
    <source>
        <dbReference type="EMBL" id="AEE69691.1"/>
    </source>
</evidence>
<name>F4D319_HELPX</name>
<reference evidence="1 2" key="1">
    <citation type="submission" date="2011-03" db="EMBL/GenBank/DDBJ databases">
        <authorList>
            <person name="Muzny D."/>
            <person name="Qin X."/>
            <person name="Deng J."/>
            <person name="Jiang H."/>
            <person name="Liu Y."/>
            <person name="Qu J."/>
            <person name="Song X.-Z."/>
            <person name="Zhang L."/>
            <person name="Thornton R."/>
            <person name="Coyle M."/>
            <person name="Francisco L."/>
            <person name="Jackson L."/>
            <person name="Javaid M."/>
            <person name="Korchina V."/>
            <person name="Kovar C."/>
            <person name="Mata R."/>
            <person name="Mathew T."/>
            <person name="Ngo R."/>
            <person name="Nguyen L."/>
            <person name="Nguyen N."/>
            <person name="Okwuonu G."/>
            <person name="Ongeri F."/>
            <person name="Pham C."/>
            <person name="Simmons D."/>
            <person name="Wilczek-Boney K."/>
            <person name="Hale W."/>
            <person name="Jakkamsetti A."/>
            <person name="Pham P."/>
            <person name="Ruth R."/>
            <person name="San Lucas F."/>
            <person name="Warren J."/>
            <person name="Zhang J."/>
            <person name="Zhao Z."/>
            <person name="Zhou C."/>
            <person name="Zhu D."/>
            <person name="Lee S."/>
            <person name="Bess C."/>
            <person name="Blankenburg K."/>
            <person name="Forbes L."/>
            <person name="Fu Q."/>
            <person name="Gubbala S."/>
            <person name="Hirani K."/>
            <person name="Jayaseelan J.C."/>
            <person name="Lara F."/>
            <person name="Munidasa M."/>
            <person name="Palculict T."/>
            <person name="Patil S."/>
            <person name="Pu L.-L."/>
            <person name="Saada N."/>
            <person name="Tang L."/>
            <person name="Weissenberger G."/>
            <person name="Zhu Y."/>
            <person name="Hemphill L."/>
            <person name="Shang Y."/>
            <person name="Youmans B."/>
            <person name="Ayvaz T."/>
            <person name="Ross M."/>
            <person name="Santibanez J."/>
            <person name="Aqrawi P."/>
            <person name="Gross S."/>
            <person name="Joshi V."/>
            <person name="Fowler G."/>
            <person name="Nazareth L."/>
            <person name="Reid J."/>
            <person name="Worley K."/>
            <person name="Petrosino J."/>
            <person name="Highlander S."/>
            <person name="Gibbs R."/>
            <person name="Gibbs R."/>
        </authorList>
    </citation>
    <scope>NUCLEOTIDE SEQUENCE [LARGE SCALE GENOMIC DNA]</scope>
    <source>
        <strain evidence="1 2">83</strain>
    </source>
</reference>
<accession>F4D319</accession>
<gene>
    <name evidence="1" type="ORF">HMPREF0462_0086</name>
</gene>
<protein>
    <submittedName>
        <fullName evidence="1">Uncharacterized protein</fullName>
    </submittedName>
</protein>
<dbReference type="EMBL" id="CP002605">
    <property type="protein sequence ID" value="AEE69691.1"/>
    <property type="molecule type" value="Genomic_DNA"/>
</dbReference>
<sequence>MAYISNLTSLPLHEILLDNGYTYNKNKTSKNNPCLKHENEEGSLVICEAPNR</sequence>
<evidence type="ECO:0000313" key="2">
    <source>
        <dbReference type="Proteomes" id="UP000008459"/>
    </source>
</evidence>
<proteinExistence type="predicted"/>
<organism evidence="1 2">
    <name type="scientific">Helicobacter pylori 83</name>
    <dbReference type="NCBI Taxonomy" id="585538"/>
    <lineage>
        <taxon>Bacteria</taxon>
        <taxon>Pseudomonadati</taxon>
        <taxon>Campylobacterota</taxon>
        <taxon>Epsilonproteobacteria</taxon>
        <taxon>Campylobacterales</taxon>
        <taxon>Helicobacteraceae</taxon>
        <taxon>Helicobacter</taxon>
    </lineage>
</organism>
<dbReference type="PATRIC" id="fig|585538.3.peg.91"/>
<dbReference type="RefSeq" id="WP_000323458.1">
    <property type="nucleotide sequence ID" value="NC_017375.1"/>
</dbReference>
<dbReference type="Proteomes" id="UP000008459">
    <property type="component" value="Chromosome"/>
</dbReference>
<dbReference type="KEGG" id="hpx:HMPREF0462_0086"/>
<dbReference type="AlphaFoldDB" id="F4D319"/>